<evidence type="ECO:0000313" key="3">
    <source>
        <dbReference type="Proteomes" id="UP001589836"/>
    </source>
</evidence>
<dbReference type="Proteomes" id="UP001589836">
    <property type="component" value="Unassembled WGS sequence"/>
</dbReference>
<feature type="domain" description="Helicase Helix-turn-helix" evidence="1">
    <location>
        <begin position="252"/>
        <end position="340"/>
    </location>
</feature>
<dbReference type="InterPro" id="IPR008308">
    <property type="entry name" value="YpbB-like"/>
</dbReference>
<name>A0ABV6LL36_9BACI</name>
<dbReference type="InterPro" id="IPR029491">
    <property type="entry name" value="Helicase_HTH"/>
</dbReference>
<proteinExistence type="predicted"/>
<accession>A0ABV6LL36</accession>
<comment type="caution">
    <text evidence="2">The sequence shown here is derived from an EMBL/GenBank/DDBJ whole genome shotgun (WGS) entry which is preliminary data.</text>
</comment>
<gene>
    <name evidence="2" type="ORF">ACFFGV_05835</name>
</gene>
<dbReference type="Pfam" id="PF14493">
    <property type="entry name" value="HTH_40"/>
    <property type="match status" value="1"/>
</dbReference>
<organism evidence="2 3">
    <name type="scientific">Pontibacillus salicampi</name>
    <dbReference type="NCBI Taxonomy" id="1449801"/>
    <lineage>
        <taxon>Bacteria</taxon>
        <taxon>Bacillati</taxon>
        <taxon>Bacillota</taxon>
        <taxon>Bacilli</taxon>
        <taxon>Bacillales</taxon>
        <taxon>Bacillaceae</taxon>
        <taxon>Pontibacillus</taxon>
    </lineage>
</organism>
<dbReference type="EMBL" id="JBHLTP010000003">
    <property type="protein sequence ID" value="MFC0523115.1"/>
    <property type="molecule type" value="Genomic_DNA"/>
</dbReference>
<dbReference type="RefSeq" id="WP_377345650.1">
    <property type="nucleotide sequence ID" value="NZ_JBHLTP010000003.1"/>
</dbReference>
<sequence length="349" mass="40888">MFHLLILHCIKQIKGERSLSAIHHTLTGKKSSQTFQDMQAYDIAFAFGSYRSLHRDQLEQEVRALAQDDLIQIHNRNLHLTMKGEEYLAANWDQYPFSWLGGIHYHYMEQVYWSRLLLFVQTASHMVASQHNFIPVEEKQDILEWVKKKYKETMPDLRHYMQQLYEELHTILADMPEYLAELVVYRMSGLHRFGLSKAQLAAKFQCSIHDISLLLTAVIHYQLEHILHKAAPYPVLYSFCIDIQKQIPLTQSARKTREWLQKGQPLERIAQIRNLKQSTIQDHVIEIAIQDPGFSVEGFVPKNAAHDISHKADELNTNRLKIIKEALDDQYSYFQIRLVLAAFQKETFT</sequence>
<reference evidence="2 3" key="1">
    <citation type="submission" date="2024-09" db="EMBL/GenBank/DDBJ databases">
        <authorList>
            <person name="Sun Q."/>
            <person name="Mori K."/>
        </authorList>
    </citation>
    <scope>NUCLEOTIDE SEQUENCE [LARGE SCALE GENOMIC DNA]</scope>
    <source>
        <strain evidence="2 3">NCAIM B.02529</strain>
    </source>
</reference>
<evidence type="ECO:0000313" key="2">
    <source>
        <dbReference type="EMBL" id="MFC0523115.1"/>
    </source>
</evidence>
<evidence type="ECO:0000259" key="1">
    <source>
        <dbReference type="Pfam" id="PF14493"/>
    </source>
</evidence>
<protein>
    <submittedName>
        <fullName evidence="2">Helix-turn-helix domain-containing protein</fullName>
    </submittedName>
</protein>
<dbReference type="PIRSF" id="PIRSF021350">
    <property type="entry name" value="UCP021350"/>
    <property type="match status" value="1"/>
</dbReference>
<keyword evidence="3" id="KW-1185">Reference proteome</keyword>
<dbReference type="Gene3D" id="1.10.10.1390">
    <property type="entry name" value="ATP-dependent DNA helicase RecQ"/>
    <property type="match status" value="1"/>
</dbReference>